<organism evidence="2 3">
    <name type="scientific">Microctonus aethiopoides</name>
    <dbReference type="NCBI Taxonomy" id="144406"/>
    <lineage>
        <taxon>Eukaryota</taxon>
        <taxon>Metazoa</taxon>
        <taxon>Ecdysozoa</taxon>
        <taxon>Arthropoda</taxon>
        <taxon>Hexapoda</taxon>
        <taxon>Insecta</taxon>
        <taxon>Pterygota</taxon>
        <taxon>Neoptera</taxon>
        <taxon>Endopterygota</taxon>
        <taxon>Hymenoptera</taxon>
        <taxon>Apocrita</taxon>
        <taxon>Ichneumonoidea</taxon>
        <taxon>Braconidae</taxon>
        <taxon>Euphorinae</taxon>
        <taxon>Microctonus</taxon>
    </lineage>
</organism>
<dbReference type="EMBL" id="JAQQBS010000006">
    <property type="protein sequence ID" value="KAK0169673.1"/>
    <property type="molecule type" value="Genomic_DNA"/>
</dbReference>
<dbReference type="Gene3D" id="2.40.70.10">
    <property type="entry name" value="Acid Proteases"/>
    <property type="match status" value="1"/>
</dbReference>
<reference evidence="2" key="2">
    <citation type="submission" date="2023-03" db="EMBL/GenBank/DDBJ databases">
        <authorList>
            <person name="Inwood S.N."/>
            <person name="Skelly J.G."/>
            <person name="Guhlin J."/>
            <person name="Harrop T.W.R."/>
            <person name="Goldson S.G."/>
            <person name="Dearden P.K."/>
        </authorList>
    </citation>
    <scope>NUCLEOTIDE SEQUENCE</scope>
    <source>
        <strain evidence="2">Irish</strain>
        <tissue evidence="2">Whole body</tissue>
    </source>
</reference>
<dbReference type="Proteomes" id="UP001168990">
    <property type="component" value="Unassembled WGS sequence"/>
</dbReference>
<reference evidence="2" key="1">
    <citation type="journal article" date="2023" name="bioRxiv">
        <title>Scaffold-level genome assemblies of two parasitoid biocontrol wasps reveal the parthenogenesis mechanism and an associated novel virus.</title>
        <authorList>
            <person name="Inwood S."/>
            <person name="Skelly J."/>
            <person name="Guhlin J."/>
            <person name="Harrop T."/>
            <person name="Goldson S."/>
            <person name="Dearden P."/>
        </authorList>
    </citation>
    <scope>NUCLEOTIDE SEQUENCE</scope>
    <source>
        <strain evidence="2">Irish</strain>
        <tissue evidence="2">Whole body</tissue>
    </source>
</reference>
<dbReference type="AlphaFoldDB" id="A0AA39KQ13"/>
<dbReference type="CDD" id="cd00303">
    <property type="entry name" value="retropepsin_like"/>
    <property type="match status" value="1"/>
</dbReference>
<protein>
    <recommendedName>
        <fullName evidence="4">Peptidase A2 domain-containing protein</fullName>
    </recommendedName>
</protein>
<dbReference type="InterPro" id="IPR021109">
    <property type="entry name" value="Peptidase_aspartic_dom_sf"/>
</dbReference>
<accession>A0AA39KQ13</accession>
<sequence>MPSFSGNVIISDNLTDSILSIGAQQSMNSRIYLPITIGSVSRMVLFDPGATCSYIREVRREWREEYAVQCDNNYSGTVSMANRGTSSISGRVQLPMQIKGIIKEINFLIIPELNREILLGIDVWRIFRIVIDGQSESWWLSGVEEKFPVESRDRPRSSAHGNINEISDDE</sequence>
<evidence type="ECO:0008006" key="4">
    <source>
        <dbReference type="Google" id="ProtNLM"/>
    </source>
</evidence>
<feature type="compositionally biased region" description="Polar residues" evidence="1">
    <location>
        <begin position="159"/>
        <end position="170"/>
    </location>
</feature>
<name>A0AA39KQ13_9HYME</name>
<evidence type="ECO:0000313" key="3">
    <source>
        <dbReference type="Proteomes" id="UP001168990"/>
    </source>
</evidence>
<comment type="caution">
    <text evidence="2">The sequence shown here is derived from an EMBL/GenBank/DDBJ whole genome shotgun (WGS) entry which is preliminary data.</text>
</comment>
<evidence type="ECO:0000313" key="2">
    <source>
        <dbReference type="EMBL" id="KAK0169673.1"/>
    </source>
</evidence>
<proteinExistence type="predicted"/>
<feature type="region of interest" description="Disordered" evidence="1">
    <location>
        <begin position="150"/>
        <end position="170"/>
    </location>
</feature>
<gene>
    <name evidence="2" type="ORF">PV328_011708</name>
</gene>
<keyword evidence="3" id="KW-1185">Reference proteome</keyword>
<evidence type="ECO:0000256" key="1">
    <source>
        <dbReference type="SAM" id="MobiDB-lite"/>
    </source>
</evidence>
<dbReference type="SUPFAM" id="SSF50630">
    <property type="entry name" value="Acid proteases"/>
    <property type="match status" value="1"/>
</dbReference>